<dbReference type="AlphaFoldDB" id="A0A9P0QRA0"/>
<evidence type="ECO:0000313" key="4">
    <source>
        <dbReference type="EMBL" id="CAH2354063.1"/>
    </source>
</evidence>
<feature type="compositionally biased region" description="Polar residues" evidence="3">
    <location>
        <begin position="892"/>
        <end position="902"/>
    </location>
</feature>
<dbReference type="Proteomes" id="UP000837801">
    <property type="component" value="Unassembled WGS sequence"/>
</dbReference>
<keyword evidence="5" id="KW-1185">Reference proteome</keyword>
<dbReference type="EMBL" id="CAKXYY010000014">
    <property type="protein sequence ID" value="CAH2354063.1"/>
    <property type="molecule type" value="Genomic_DNA"/>
</dbReference>
<evidence type="ECO:0000256" key="1">
    <source>
        <dbReference type="ARBA" id="ARBA00010216"/>
    </source>
</evidence>
<gene>
    <name evidence="4" type="ORF">CLIB1423_14S01200</name>
</gene>
<accession>A0A9P0QRA0</accession>
<evidence type="ECO:0000313" key="5">
    <source>
        <dbReference type="Proteomes" id="UP000837801"/>
    </source>
</evidence>
<dbReference type="GO" id="GO:0072659">
    <property type="term" value="P:protein localization to plasma membrane"/>
    <property type="evidence" value="ECO:0007669"/>
    <property type="project" value="InterPro"/>
</dbReference>
<dbReference type="GO" id="GO:0005886">
    <property type="term" value="C:plasma membrane"/>
    <property type="evidence" value="ECO:0007669"/>
    <property type="project" value="TreeGrafter"/>
</dbReference>
<reference evidence="4" key="1">
    <citation type="submission" date="2022-03" db="EMBL/GenBank/DDBJ databases">
        <authorList>
            <person name="Legras J.-L."/>
            <person name="Devillers H."/>
            <person name="Grondin C."/>
        </authorList>
    </citation>
    <scope>NUCLEOTIDE SEQUENCE</scope>
    <source>
        <strain evidence="4">CLIB 1423</strain>
    </source>
</reference>
<name>A0A9P0QRA0_9ASCO</name>
<dbReference type="OrthoDB" id="19232at2759"/>
<organism evidence="4 5">
    <name type="scientific">[Candida] railenensis</name>
    <dbReference type="NCBI Taxonomy" id="45579"/>
    <lineage>
        <taxon>Eukaryota</taxon>
        <taxon>Fungi</taxon>
        <taxon>Dikarya</taxon>
        <taxon>Ascomycota</taxon>
        <taxon>Saccharomycotina</taxon>
        <taxon>Pichiomycetes</taxon>
        <taxon>Debaryomycetaceae</taxon>
        <taxon>Kurtzmaniella</taxon>
    </lineage>
</organism>
<dbReference type="PANTHER" id="PTHR47766:SF1">
    <property type="entry name" value="PROTEIN EFR3"/>
    <property type="match status" value="1"/>
</dbReference>
<evidence type="ECO:0000256" key="3">
    <source>
        <dbReference type="SAM" id="MobiDB-lite"/>
    </source>
</evidence>
<dbReference type="InterPro" id="IPR039786">
    <property type="entry name" value="EFR3"/>
</dbReference>
<feature type="region of interest" description="Disordered" evidence="3">
    <location>
        <begin position="860"/>
        <end position="903"/>
    </location>
</feature>
<dbReference type="InterPro" id="IPR049150">
    <property type="entry name" value="EFR3_HEAT-like_rpt"/>
</dbReference>
<comment type="caution">
    <text evidence="4">The sequence shown here is derived from an EMBL/GenBank/DDBJ whole genome shotgun (WGS) entry which is preliminary data.</text>
</comment>
<feature type="region of interest" description="Disordered" evidence="3">
    <location>
        <begin position="479"/>
        <end position="502"/>
    </location>
</feature>
<feature type="compositionally biased region" description="Acidic residues" evidence="3">
    <location>
        <begin position="877"/>
        <end position="891"/>
    </location>
</feature>
<proteinExistence type="inferred from homology"/>
<sequence length="1027" mass="113574">MGLLHSKHQKLILQCYPPGKAVDKKPNPSELSYLLYYASTRRVKLEKVMTFIQQKAKSDVNRTRAGNLQVTLSIISALIEKCSDNLNVFANAVCIILSSILTINDVALAKGVVRTYGVLCSKLDGELFSGDKLFLDSFTELSKSLINKTKTSKADSSPNSLDWKIISVLACGHVSNCIGYNGKLAGYFTSVCIPLCVSTIEVANTTEQLKDKLPNHDSSVPVAPTATKLKRYSTVGGDDSAPIPPKNAVIASITAKLIDDSDSSNITEEDLEEGAFVALKSFFDTTSISQISESTKVVVQHYNSPKEHAWISVLLELCINWVPVQLRFVLLSTLLNKLTAVSDKADASNPNYKVQIQFANYILGLMSSEVNMIGLSVSDVIQHLLSLQTNVVLKQHSFLDEKQTSSLLKVYSECICSLSTHVYYFDQVPDSVQEILIKLDSIVSRSALANKKNTAGIISPSSANGTAPVNAPHHIRVPSAGQLSSSSIIEPSSSSIPTKRTTTTSLSTSLSDIDADKLQRLVLTLLKNISKILTNLKKKPSSIARNHVQLEHWEVSLSLISPYSSFDGFDTNLMAPEITNRIQVEYLKVFRQFLSHEFYAQEDEEDFTDSKEVLSSSDARTFLTPNSNNLITESDNFLTHFFAHLDKLLHRPLVENAEVYDLVFKSMKDLINLLGINFFANFIPFFFHWIKIGSENSSPDLSKKSSAANLGNISDRDSSSNIRETLAYATMHYSLILLDSKYSQYLEDDHYCIHSTFFKSVETDITYRKSKGLWVEELYDTSSIAEQEMSESPISANKKGLYSFISNNEWISNWINPNSNLLLETRKKNHHHNGRGNGIRIQLNTGSKLETIESRGEIISENENGNKHRNGHGLADGEQDADNELFDDAGSNEDNLSTTTSGKHLGLGLGTVGDITSIHSEILNHHQQISHLFNSLPHQRSGYSLQRGGTDGSIVSENRHVVIPKVSDLKDVMSTREIFATVPKISFGPNFDEAPNSAKSVLSRQLVQTDIDLIIDGLESDDSKIVV</sequence>
<dbReference type="Pfam" id="PF21072">
    <property type="entry name" value="EFR3"/>
    <property type="match status" value="2"/>
</dbReference>
<feature type="compositionally biased region" description="Low complexity" evidence="3">
    <location>
        <begin position="484"/>
        <end position="502"/>
    </location>
</feature>
<evidence type="ECO:0000256" key="2">
    <source>
        <dbReference type="ARBA" id="ARBA00017967"/>
    </source>
</evidence>
<comment type="similarity">
    <text evidence="1">Belongs to the EFR3 family.</text>
</comment>
<dbReference type="PANTHER" id="PTHR47766">
    <property type="entry name" value="PROTEIN EFR3"/>
    <property type="match status" value="1"/>
</dbReference>
<protein>
    <recommendedName>
        <fullName evidence="2">Protein EFR3</fullName>
    </recommendedName>
</protein>